<protein>
    <submittedName>
        <fullName evidence="2">MxaA protein</fullName>
    </submittedName>
</protein>
<name>A0ABV2NHI8_9HYPH</name>
<dbReference type="RefSeq" id="WP_012321125.1">
    <property type="nucleotide sequence ID" value="NZ_BJXP01000077.1"/>
</dbReference>
<dbReference type="Proteomes" id="UP001549119">
    <property type="component" value="Unassembled WGS sequence"/>
</dbReference>
<sequence>MGARGPALLLAGLLAGVLAAPLALTAGTAAAQVRSVEVRSKRPFGIFLGDLVEAQVEILADPDFRLQRATLPRPGPVTYWLDLRAVAVDEAPVAGARRVRLRLTYQSFYAALDARTLEVPGFPLTLASEAATGLTTAAVQVPGWSLGVSPLREVQPQRREDPAEYLRPDGSGGRIDPAPDVAAAAGLGALAGLAALALAHDRAWGPFRQRPGRPFAAALRALRRQAGGEPDQAYRAALLALHRGLDETDGRRVLADDLGAFLARHGAFRGRAAELARFFEASRLAFFGGQLPAARAAWPLSEAEALLARLAAAERSA</sequence>
<evidence type="ECO:0000313" key="3">
    <source>
        <dbReference type="Proteomes" id="UP001549119"/>
    </source>
</evidence>
<organism evidence="2 3">
    <name type="scientific">Methylobacterium radiotolerans</name>
    <dbReference type="NCBI Taxonomy" id="31998"/>
    <lineage>
        <taxon>Bacteria</taxon>
        <taxon>Pseudomonadati</taxon>
        <taxon>Pseudomonadota</taxon>
        <taxon>Alphaproteobacteria</taxon>
        <taxon>Hyphomicrobiales</taxon>
        <taxon>Methylobacteriaceae</taxon>
        <taxon>Methylobacterium</taxon>
    </lineage>
</organism>
<proteinExistence type="predicted"/>
<evidence type="ECO:0000256" key="1">
    <source>
        <dbReference type="SAM" id="SignalP"/>
    </source>
</evidence>
<dbReference type="GeneID" id="6140263"/>
<keyword evidence="1" id="KW-0732">Signal</keyword>
<accession>A0ABV2NHI8</accession>
<reference evidence="2 3" key="1">
    <citation type="submission" date="2024-06" db="EMBL/GenBank/DDBJ databases">
        <title>Genomics of switchgrass bacterial isolates.</title>
        <authorList>
            <person name="Shade A."/>
        </authorList>
    </citation>
    <scope>NUCLEOTIDE SEQUENCE [LARGE SCALE GENOMIC DNA]</scope>
    <source>
        <strain evidence="2 3">PvP084</strain>
    </source>
</reference>
<feature type="signal peptide" evidence="1">
    <location>
        <begin position="1"/>
        <end position="31"/>
    </location>
</feature>
<evidence type="ECO:0000313" key="2">
    <source>
        <dbReference type="EMBL" id="MET3865956.1"/>
    </source>
</evidence>
<comment type="caution">
    <text evidence="2">The sequence shown here is derived from an EMBL/GenBank/DDBJ whole genome shotgun (WGS) entry which is preliminary data.</text>
</comment>
<gene>
    <name evidence="2" type="ORF">ABIC20_003265</name>
</gene>
<dbReference type="EMBL" id="JBEPNW010000002">
    <property type="protein sequence ID" value="MET3865956.1"/>
    <property type="molecule type" value="Genomic_DNA"/>
</dbReference>
<feature type="chain" id="PRO_5045217394" evidence="1">
    <location>
        <begin position="32"/>
        <end position="317"/>
    </location>
</feature>
<keyword evidence="3" id="KW-1185">Reference proteome</keyword>